<gene>
    <name evidence="2" type="ORF">Mal48_06580</name>
</gene>
<dbReference type="Proteomes" id="UP000315724">
    <property type="component" value="Chromosome"/>
</dbReference>
<reference evidence="2 3" key="1">
    <citation type="submission" date="2019-02" db="EMBL/GenBank/DDBJ databases">
        <title>Deep-cultivation of Planctomycetes and their phenomic and genomic characterization uncovers novel biology.</title>
        <authorList>
            <person name="Wiegand S."/>
            <person name="Jogler M."/>
            <person name="Boedeker C."/>
            <person name="Pinto D."/>
            <person name="Vollmers J."/>
            <person name="Rivas-Marin E."/>
            <person name="Kohn T."/>
            <person name="Peeters S.H."/>
            <person name="Heuer A."/>
            <person name="Rast P."/>
            <person name="Oberbeckmann S."/>
            <person name="Bunk B."/>
            <person name="Jeske O."/>
            <person name="Meyerdierks A."/>
            <person name="Storesund J.E."/>
            <person name="Kallscheuer N."/>
            <person name="Luecker S."/>
            <person name="Lage O.M."/>
            <person name="Pohl T."/>
            <person name="Merkel B.J."/>
            <person name="Hornburger P."/>
            <person name="Mueller R.-W."/>
            <person name="Bruemmer F."/>
            <person name="Labrenz M."/>
            <person name="Spormann A.M."/>
            <person name="Op den Camp H."/>
            <person name="Overmann J."/>
            <person name="Amann R."/>
            <person name="Jetten M.S.M."/>
            <person name="Mascher T."/>
            <person name="Medema M.H."/>
            <person name="Devos D.P."/>
            <person name="Kaster A.-K."/>
            <person name="Ovreas L."/>
            <person name="Rohde M."/>
            <person name="Galperin M.Y."/>
            <person name="Jogler C."/>
        </authorList>
    </citation>
    <scope>NUCLEOTIDE SEQUENCE [LARGE SCALE GENOMIC DNA]</scope>
    <source>
        <strain evidence="2 3">Mal48</strain>
    </source>
</reference>
<protein>
    <submittedName>
        <fullName evidence="2">Uncharacterized protein</fullName>
    </submittedName>
</protein>
<dbReference type="KEGG" id="tpol:Mal48_06580"/>
<keyword evidence="1" id="KW-0812">Transmembrane</keyword>
<dbReference type="AlphaFoldDB" id="A0A517QII2"/>
<keyword evidence="1" id="KW-0472">Membrane</keyword>
<feature type="transmembrane region" description="Helical" evidence="1">
    <location>
        <begin position="7"/>
        <end position="27"/>
    </location>
</feature>
<evidence type="ECO:0000313" key="2">
    <source>
        <dbReference type="EMBL" id="QDT31425.1"/>
    </source>
</evidence>
<evidence type="ECO:0000313" key="3">
    <source>
        <dbReference type="Proteomes" id="UP000315724"/>
    </source>
</evidence>
<organism evidence="2 3">
    <name type="scientific">Thalassoglobus polymorphus</name>
    <dbReference type="NCBI Taxonomy" id="2527994"/>
    <lineage>
        <taxon>Bacteria</taxon>
        <taxon>Pseudomonadati</taxon>
        <taxon>Planctomycetota</taxon>
        <taxon>Planctomycetia</taxon>
        <taxon>Planctomycetales</taxon>
        <taxon>Planctomycetaceae</taxon>
        <taxon>Thalassoglobus</taxon>
    </lineage>
</organism>
<evidence type="ECO:0000256" key="1">
    <source>
        <dbReference type="SAM" id="Phobius"/>
    </source>
</evidence>
<keyword evidence="3" id="KW-1185">Reference proteome</keyword>
<keyword evidence="1" id="KW-1133">Transmembrane helix</keyword>
<proteinExistence type="predicted"/>
<dbReference type="EMBL" id="CP036267">
    <property type="protein sequence ID" value="QDT31425.1"/>
    <property type="molecule type" value="Genomic_DNA"/>
</dbReference>
<accession>A0A517QII2</accession>
<name>A0A517QII2_9PLAN</name>
<sequence length="240" mass="27241">MIGVNDYQRLGIATGLVLLLLIIWWFFLRTPPIEAPVVREPFINAFRLVRRGDDDNSTEDDFPIEDALELSVNTGCYLEMTFTPGSNLPESLDEEEVQAAEGWSFLVEIYSARDVARKHSVKHPFRHSKRDQSRFAFRTRGPSIRRVGPIASQQYWQKEVGYSGEPKKQEDWGEEEIRLWSFITPGPLGPGEYLFEIRMRPAARWTSSVSVALGPEIVVHRGKLTISGEEPVLSKPAPAN</sequence>
<dbReference type="RefSeq" id="WP_145195970.1">
    <property type="nucleotide sequence ID" value="NZ_CP036267.1"/>
</dbReference>